<sequence length="26" mass="3297">MHWQPFKSKYRNILLYFLEKVILICI</sequence>
<protein>
    <submittedName>
        <fullName evidence="1">Uncharacterized protein</fullName>
    </submittedName>
</protein>
<gene>
    <name evidence="1" type="ORF">TSAR_005600</name>
</gene>
<name>A0A232ESW3_9HYME</name>
<dbReference type="AlphaFoldDB" id="A0A232ESW3"/>
<comment type="caution">
    <text evidence="1">The sequence shown here is derived from an EMBL/GenBank/DDBJ whole genome shotgun (WGS) entry which is preliminary data.</text>
</comment>
<keyword evidence="2" id="KW-1185">Reference proteome</keyword>
<reference evidence="1 2" key="1">
    <citation type="journal article" date="2017" name="Curr. Biol.">
        <title>The Evolution of Venom by Co-option of Single-Copy Genes.</title>
        <authorList>
            <person name="Martinson E.O."/>
            <person name="Mrinalini"/>
            <person name="Kelkar Y.D."/>
            <person name="Chang C.H."/>
            <person name="Werren J.H."/>
        </authorList>
    </citation>
    <scope>NUCLEOTIDE SEQUENCE [LARGE SCALE GENOMIC DNA]</scope>
    <source>
        <strain evidence="1 2">Alberta</strain>
        <tissue evidence="1">Whole body</tissue>
    </source>
</reference>
<dbReference type="EMBL" id="NNAY01002369">
    <property type="protein sequence ID" value="OXU21444.1"/>
    <property type="molecule type" value="Genomic_DNA"/>
</dbReference>
<evidence type="ECO:0000313" key="2">
    <source>
        <dbReference type="Proteomes" id="UP000215335"/>
    </source>
</evidence>
<dbReference type="Proteomes" id="UP000215335">
    <property type="component" value="Unassembled WGS sequence"/>
</dbReference>
<evidence type="ECO:0000313" key="1">
    <source>
        <dbReference type="EMBL" id="OXU21444.1"/>
    </source>
</evidence>
<organism evidence="1 2">
    <name type="scientific">Trichomalopsis sarcophagae</name>
    <dbReference type="NCBI Taxonomy" id="543379"/>
    <lineage>
        <taxon>Eukaryota</taxon>
        <taxon>Metazoa</taxon>
        <taxon>Ecdysozoa</taxon>
        <taxon>Arthropoda</taxon>
        <taxon>Hexapoda</taxon>
        <taxon>Insecta</taxon>
        <taxon>Pterygota</taxon>
        <taxon>Neoptera</taxon>
        <taxon>Endopterygota</taxon>
        <taxon>Hymenoptera</taxon>
        <taxon>Apocrita</taxon>
        <taxon>Proctotrupomorpha</taxon>
        <taxon>Chalcidoidea</taxon>
        <taxon>Pteromalidae</taxon>
        <taxon>Pteromalinae</taxon>
        <taxon>Trichomalopsis</taxon>
    </lineage>
</organism>
<accession>A0A232ESW3</accession>
<proteinExistence type="predicted"/>